<dbReference type="GO" id="GO:0006809">
    <property type="term" value="P:nitric oxide biosynthetic process"/>
    <property type="evidence" value="ECO:0007669"/>
    <property type="project" value="InterPro"/>
</dbReference>
<evidence type="ECO:0000313" key="16">
    <source>
        <dbReference type="EnsemblMetazoa" id="tetur37g00210.1"/>
    </source>
</evidence>
<comment type="function">
    <text evidence="12">Produces nitric oxide (NO) which is a messenger molecule with diverse functions.</text>
</comment>
<evidence type="ECO:0000256" key="7">
    <source>
        <dbReference type="ARBA" id="ARBA00022827"/>
    </source>
</evidence>
<dbReference type="InterPro" id="IPR012144">
    <property type="entry name" value="NOS_euk"/>
</dbReference>
<keyword evidence="4" id="KW-0285">Flavoprotein</keyword>
<feature type="compositionally biased region" description="Polar residues" evidence="14">
    <location>
        <begin position="862"/>
        <end position="871"/>
    </location>
</feature>
<dbReference type="InterPro" id="IPR036119">
    <property type="entry name" value="NOS_N_sf"/>
</dbReference>
<keyword evidence="7 12" id="KW-0274">FAD</keyword>
<evidence type="ECO:0000256" key="1">
    <source>
        <dbReference type="ARBA" id="ARBA00001970"/>
    </source>
</evidence>
<dbReference type="InterPro" id="IPR017938">
    <property type="entry name" value="Riboflavin_synthase-like_b-brl"/>
</dbReference>
<evidence type="ECO:0000256" key="12">
    <source>
        <dbReference type="PIRNR" id="PIRNR000333"/>
    </source>
</evidence>
<dbReference type="CDD" id="cd00795">
    <property type="entry name" value="NOS_oxygenase_euk"/>
    <property type="match status" value="1"/>
</dbReference>
<evidence type="ECO:0000256" key="10">
    <source>
        <dbReference type="ARBA" id="ARBA00023002"/>
    </source>
</evidence>
<feature type="compositionally biased region" description="Polar residues" evidence="14">
    <location>
        <begin position="1161"/>
        <end position="1179"/>
    </location>
</feature>
<evidence type="ECO:0000256" key="2">
    <source>
        <dbReference type="ARBA" id="ARBA00006267"/>
    </source>
</evidence>
<dbReference type="PRINTS" id="PR00369">
    <property type="entry name" value="FLAVODOXIN"/>
</dbReference>
<dbReference type="STRING" id="32264.T1L3Z2"/>
<dbReference type="Gene3D" id="3.90.1230.10">
    <property type="entry name" value="Nitric Oxide Synthase, Chain A, domain 3"/>
    <property type="match status" value="1"/>
</dbReference>
<dbReference type="Gene3D" id="2.40.30.10">
    <property type="entry name" value="Translation factors"/>
    <property type="match status" value="2"/>
</dbReference>
<name>T1L3Z2_TETUR</name>
<dbReference type="HOGENOM" id="CLU_001570_16_0_1"/>
<dbReference type="GO" id="GO:0046872">
    <property type="term" value="F:metal ion binding"/>
    <property type="evidence" value="ECO:0007669"/>
    <property type="project" value="UniProtKB-KW"/>
</dbReference>
<evidence type="ECO:0000256" key="3">
    <source>
        <dbReference type="ARBA" id="ARBA00022617"/>
    </source>
</evidence>
<dbReference type="Gene3D" id="3.90.440.10">
    <property type="entry name" value="Nitric Oxide Synthase,Heme Domain,Chain A domain 2"/>
    <property type="match status" value="1"/>
</dbReference>
<dbReference type="GO" id="GO:0010181">
    <property type="term" value="F:FMN binding"/>
    <property type="evidence" value="ECO:0007669"/>
    <property type="project" value="InterPro"/>
</dbReference>
<feature type="binding site" description="axial binding residue" evidence="13">
    <location>
        <position position="119"/>
    </location>
    <ligand>
        <name>heme b</name>
        <dbReference type="ChEBI" id="CHEBI:60344"/>
    </ligand>
    <ligandPart>
        <name>Fe</name>
        <dbReference type="ChEBI" id="CHEBI:18248"/>
    </ligandPart>
</feature>
<evidence type="ECO:0000256" key="4">
    <source>
        <dbReference type="ARBA" id="ARBA00022630"/>
    </source>
</evidence>
<dbReference type="Gene3D" id="3.40.50.80">
    <property type="entry name" value="Nucleotide-binding domain of ferredoxin-NADP reductase (FNR) module"/>
    <property type="match status" value="1"/>
</dbReference>
<dbReference type="InterPro" id="IPR008254">
    <property type="entry name" value="Flavodoxin/NO_synth"/>
</dbReference>
<dbReference type="SUPFAM" id="SSF52343">
    <property type="entry name" value="Ferredoxin reductase-like, C-terminal NADP-linked domain"/>
    <property type="match status" value="1"/>
</dbReference>
<keyword evidence="6 12" id="KW-0479">Metal-binding</keyword>
<dbReference type="GO" id="GO:0050660">
    <property type="term" value="F:flavin adenine dinucleotide binding"/>
    <property type="evidence" value="ECO:0007669"/>
    <property type="project" value="InterPro"/>
</dbReference>
<dbReference type="EC" id="1.14.13.39" evidence="12"/>
<evidence type="ECO:0000313" key="17">
    <source>
        <dbReference type="Proteomes" id="UP000015104"/>
    </source>
</evidence>
<dbReference type="InterPro" id="IPR039261">
    <property type="entry name" value="FNR_nucleotide-bd"/>
</dbReference>
<dbReference type="InterPro" id="IPR044940">
    <property type="entry name" value="NOS_dom_2"/>
</dbReference>
<feature type="compositionally biased region" description="Low complexity" evidence="14">
    <location>
        <begin position="1141"/>
        <end position="1152"/>
    </location>
</feature>
<dbReference type="Gene3D" id="3.90.340.10">
    <property type="entry name" value="Nitric Oxide Synthase, Chain A, domain 1"/>
    <property type="match status" value="1"/>
</dbReference>
<reference evidence="16" key="2">
    <citation type="submission" date="2015-06" db="UniProtKB">
        <authorList>
            <consortium name="EnsemblMetazoa"/>
        </authorList>
    </citation>
    <scope>IDENTIFICATION</scope>
</reference>
<protein>
    <recommendedName>
        <fullName evidence="12">Nitric oxide synthase</fullName>
        <ecNumber evidence="12">1.14.13.39</ecNumber>
    </recommendedName>
</protein>
<dbReference type="InterPro" id="IPR001094">
    <property type="entry name" value="Flavdoxin-like"/>
</dbReference>
<dbReference type="SUPFAM" id="SSF52218">
    <property type="entry name" value="Flavoproteins"/>
    <property type="match status" value="2"/>
</dbReference>
<proteinExistence type="inferred from homology"/>
<comment type="cofactor">
    <cofactor evidence="1 12">
        <name>heme b</name>
        <dbReference type="ChEBI" id="CHEBI:60344"/>
    </cofactor>
</comment>
<dbReference type="InterPro" id="IPR050607">
    <property type="entry name" value="NOS"/>
</dbReference>
<evidence type="ECO:0000259" key="15">
    <source>
        <dbReference type="PROSITE" id="PS50902"/>
    </source>
</evidence>
<dbReference type="Gene3D" id="3.40.50.360">
    <property type="match status" value="1"/>
</dbReference>
<comment type="catalytic activity">
    <reaction evidence="12">
        <text>2 L-arginine + 3 NADPH + 4 O2 + H(+) = 2 L-citrulline + 2 nitric oxide + 3 NADP(+) + 4 H2O</text>
        <dbReference type="Rhea" id="RHEA:19897"/>
        <dbReference type="ChEBI" id="CHEBI:15377"/>
        <dbReference type="ChEBI" id="CHEBI:15378"/>
        <dbReference type="ChEBI" id="CHEBI:15379"/>
        <dbReference type="ChEBI" id="CHEBI:16480"/>
        <dbReference type="ChEBI" id="CHEBI:32682"/>
        <dbReference type="ChEBI" id="CHEBI:57743"/>
        <dbReference type="ChEBI" id="CHEBI:57783"/>
        <dbReference type="ChEBI" id="CHEBI:58349"/>
        <dbReference type="EC" id="1.14.13.39"/>
    </reaction>
</comment>
<evidence type="ECO:0000256" key="14">
    <source>
        <dbReference type="SAM" id="MobiDB-lite"/>
    </source>
</evidence>
<dbReference type="Pfam" id="PF00258">
    <property type="entry name" value="Flavodoxin_1"/>
    <property type="match status" value="2"/>
</dbReference>
<dbReference type="EnsemblMetazoa" id="tetur37g00210.1">
    <property type="protein sequence ID" value="tetur37g00210.1"/>
    <property type="gene ID" value="tetur37g00210"/>
</dbReference>
<evidence type="ECO:0000256" key="8">
    <source>
        <dbReference type="ARBA" id="ARBA00022857"/>
    </source>
</evidence>
<organism evidence="16 17">
    <name type="scientific">Tetranychus urticae</name>
    <name type="common">Two-spotted spider mite</name>
    <dbReference type="NCBI Taxonomy" id="32264"/>
    <lineage>
        <taxon>Eukaryota</taxon>
        <taxon>Metazoa</taxon>
        <taxon>Ecdysozoa</taxon>
        <taxon>Arthropoda</taxon>
        <taxon>Chelicerata</taxon>
        <taxon>Arachnida</taxon>
        <taxon>Acari</taxon>
        <taxon>Acariformes</taxon>
        <taxon>Trombidiformes</taxon>
        <taxon>Prostigmata</taxon>
        <taxon>Eleutherengona</taxon>
        <taxon>Raphignathae</taxon>
        <taxon>Tetranychoidea</taxon>
        <taxon>Tetranychidae</taxon>
        <taxon>Tetranychus</taxon>
    </lineage>
</organism>
<dbReference type="InterPro" id="IPR044943">
    <property type="entry name" value="NOS_dom_1"/>
</dbReference>
<dbReference type="FunFam" id="1.20.990.10:FF:000002">
    <property type="entry name" value="Nitric oxide synthase"/>
    <property type="match status" value="1"/>
</dbReference>
<dbReference type="PANTHER" id="PTHR43410:SF1">
    <property type="entry name" value="NITRIC OXIDE SYNTHASE"/>
    <property type="match status" value="1"/>
</dbReference>
<dbReference type="Proteomes" id="UP000015104">
    <property type="component" value="Unassembled WGS sequence"/>
</dbReference>
<evidence type="ECO:0000256" key="13">
    <source>
        <dbReference type="PIRSR" id="PIRSR000333-1"/>
    </source>
</evidence>
<dbReference type="EMBL" id="CAEY01001062">
    <property type="status" value="NOT_ANNOTATED_CDS"/>
    <property type="molecule type" value="Genomic_DNA"/>
</dbReference>
<feature type="domain" description="Flavodoxin-like" evidence="15">
    <location>
        <begin position="464"/>
        <end position="714"/>
    </location>
</feature>
<dbReference type="Gene3D" id="1.20.990.10">
    <property type="entry name" value="NADPH-cytochrome p450 Reductase, Chain A, domain 3"/>
    <property type="match status" value="1"/>
</dbReference>
<keyword evidence="8 12" id="KW-0521">NADP</keyword>
<dbReference type="Pfam" id="PF00175">
    <property type="entry name" value="NAD_binding_1"/>
    <property type="match status" value="1"/>
</dbReference>
<keyword evidence="5 12" id="KW-0288">FMN</keyword>
<dbReference type="PANTHER" id="PTHR43410">
    <property type="entry name" value="NITRIC OXIDE SYNTHASE OXYGENASE"/>
    <property type="match status" value="1"/>
</dbReference>
<keyword evidence="9 12" id="KW-0112">Calmodulin-binding</keyword>
<evidence type="ECO:0000256" key="9">
    <source>
        <dbReference type="ARBA" id="ARBA00022860"/>
    </source>
</evidence>
<dbReference type="PIRSF" id="PIRSF000333">
    <property type="entry name" value="NOS"/>
    <property type="match status" value="1"/>
</dbReference>
<dbReference type="GO" id="GO:0005516">
    <property type="term" value="F:calmodulin binding"/>
    <property type="evidence" value="ECO:0007669"/>
    <property type="project" value="UniProtKB-KW"/>
</dbReference>
<comment type="cofactor">
    <cofactor evidence="12">
        <name>FAD</name>
        <dbReference type="ChEBI" id="CHEBI:57692"/>
    </cofactor>
    <text evidence="12">Binds 1 FAD.</text>
</comment>
<dbReference type="GO" id="GO:0020037">
    <property type="term" value="F:heme binding"/>
    <property type="evidence" value="ECO:0007669"/>
    <property type="project" value="InterPro"/>
</dbReference>
<keyword evidence="17" id="KW-1185">Reference proteome</keyword>
<dbReference type="SUPFAM" id="SSF56512">
    <property type="entry name" value="Nitric oxide (NO) synthase oxygenase domain"/>
    <property type="match status" value="1"/>
</dbReference>
<feature type="region of interest" description="Disordered" evidence="14">
    <location>
        <begin position="823"/>
        <end position="871"/>
    </location>
</feature>
<sequence>MNKNKPYKLTNVCSKVSSVDTLYQSAIEPVQCEARLCAGSLMRQSVATTKHRRTTDEIIVQAKNFLDQYYTSIKRVNSPAHIERWNQVKSSIIKHGTYQLKETELIYGAKLAWRNASRCIGRIQWSKLQVFDARTATTAKEMFDAVCNHIKYATNKGNLRSAITIFPQRTGDSGDFRIWNQQLISYAGYPDPDRPGHIIGDPINVEFTQLCLNMGWKPAKTNWDILPIVVSSSGQDPQLFVIPEELILRVPLEHPNFEWFKELNLQWYAVPAVSNMLFDVGGIEFPAAPFSGWYMGTEIACRDLCDVSRFNILKTVADKMGLDTRSNMTLWKDAALVEVNRAVIDSYQKLGVTIVDHHTAAESFMKHLENEQRLRGGCPADWVWIVPPTAGSLTPVFHQEMIDYRLKPSFEYQEPAWKSHSWNISPNGEKSIVQARKKKFKEIARAVKFTSNLFGKALSKRVKATILYATETGRSEEYAKRLEQIFSFAFNVTVMCMDSYDIFQLEHETLLLIVTSTFGNGDPPENGESFARQLQAIKVTGDTTPDIESVRSVSTSLLRISTLGSYEGRETPPNDIGSSQIGPLSNISIHNGNSLELEKLKLESDVTSKIILEDGKLLKESDFKKTEITKSETSFQSNGHFTSYQAYKQFCRSKRRRFAVFGLGSSAYPNFCAFAKYLDNMLGELGGERIFKLITGDELCGQEQSFNQWAKDVFAEACNVFCLTDEINMNDVMKTATLKPKIWSVQSVKLVPLNVTSNGPKSSTDVAKALAKSSNRKVIPFHLASTINLHRGGDKQRQTIRVILELDKQQYVKLLGDQQSSTATSTTTSTIVSTDSSTVTSTTNSTSISSTQKQPNGHLIGNQKNGETNVSLTYSPGDHLGIFPENSVTLVKGIMSRLNKIDFTKVYQIMVRKSNDDNGNNDNIEYVPHEKLPSCSIEEALTRYLDITTPPTQQLLSLLSSFCKDNGQKSLMEKLANDSERYEEWKAHQYPNLLELLTQFDSLDPPAEIILTQLPMLQPRFYSISSSNKYYNWISPNIISSSASSSLSSVQNSLSTNGHSPISSTDNSSSSFLIDQSSVDISGSPRRPGTLCKDTLNLFSLFSKFTGFETSSNHNNQLNHQNTANNATNYLNNFITSVNNNNNNINDSNNNNYKDKSNNSIPSKQRVGNSVSGSNNKQTGADGHRSDSIRIDLTVAVVSYTTGSGAQHYGVCSNFLANIKDGHQVFGFLRSAPNFRMPDDHSAPVIMVGPGTGIAPFRGFWLERYADGLTNPSLKKSFGKMSLYFGCRTPLMELYADETRFMAKEKVLSCVKVAYSRVEGQPKRYVQDELRTAAGEILHQLMKEKGHLYVCGDVSMAEGVCQTLRQLLSEAGYEDPDSVIMYLRSDNRYHEDIFGITLRTDEVRKKGRDNALNRKSAANV</sequence>
<dbReference type="Pfam" id="PF00667">
    <property type="entry name" value="FAD_binding_1"/>
    <property type="match status" value="1"/>
</dbReference>
<feature type="region of interest" description="Disordered" evidence="14">
    <location>
        <begin position="1141"/>
        <end position="1185"/>
    </location>
</feature>
<dbReference type="InterPro" id="IPR044944">
    <property type="entry name" value="NOS_dom_3"/>
</dbReference>
<keyword evidence="10 12" id="KW-0560">Oxidoreductase</keyword>
<dbReference type="InterPro" id="IPR003097">
    <property type="entry name" value="CysJ-like_FAD-binding"/>
</dbReference>
<dbReference type="InterPro" id="IPR004030">
    <property type="entry name" value="NOS_N"/>
</dbReference>
<dbReference type="GO" id="GO:0004517">
    <property type="term" value="F:nitric-oxide synthase activity"/>
    <property type="evidence" value="ECO:0007669"/>
    <property type="project" value="UniProtKB-EC"/>
</dbReference>
<evidence type="ECO:0000256" key="11">
    <source>
        <dbReference type="ARBA" id="ARBA00023004"/>
    </source>
</evidence>
<dbReference type="Pfam" id="PF02898">
    <property type="entry name" value="NO_synthase"/>
    <property type="match status" value="1"/>
</dbReference>
<keyword evidence="11 12" id="KW-0408">Iron</keyword>
<comment type="cofactor">
    <cofactor evidence="12">
        <name>FMN</name>
        <dbReference type="ChEBI" id="CHEBI:58210"/>
    </cofactor>
    <text evidence="12">Binds 1 FMN.</text>
</comment>
<dbReference type="InterPro" id="IPR001433">
    <property type="entry name" value="OxRdtase_FAD/NAD-bd"/>
</dbReference>
<dbReference type="eggNOG" id="KOG1158">
    <property type="taxonomic scope" value="Eukaryota"/>
</dbReference>
<accession>T1L3Z2</accession>
<reference evidence="17" key="1">
    <citation type="submission" date="2011-08" db="EMBL/GenBank/DDBJ databases">
        <authorList>
            <person name="Rombauts S."/>
        </authorList>
    </citation>
    <scope>NUCLEOTIDE SEQUENCE</scope>
    <source>
        <strain evidence="17">London</strain>
    </source>
</reference>
<evidence type="ECO:0000256" key="6">
    <source>
        <dbReference type="ARBA" id="ARBA00022723"/>
    </source>
</evidence>
<dbReference type="InterPro" id="IPR029039">
    <property type="entry name" value="Flavoprotein-like_sf"/>
</dbReference>
<evidence type="ECO:0000256" key="5">
    <source>
        <dbReference type="ARBA" id="ARBA00022643"/>
    </source>
</evidence>
<comment type="similarity">
    <text evidence="2 12">Belongs to the NOS family.</text>
</comment>
<feature type="compositionally biased region" description="Low complexity" evidence="14">
    <location>
        <begin position="823"/>
        <end position="851"/>
    </location>
</feature>
<dbReference type="PROSITE" id="PS50902">
    <property type="entry name" value="FLAVODOXIN_LIKE"/>
    <property type="match status" value="1"/>
</dbReference>
<dbReference type="PROSITE" id="PS60001">
    <property type="entry name" value="NOS"/>
    <property type="match status" value="1"/>
</dbReference>
<dbReference type="GO" id="GO:0050661">
    <property type="term" value="F:NADP binding"/>
    <property type="evidence" value="ECO:0007669"/>
    <property type="project" value="InterPro"/>
</dbReference>
<dbReference type="InterPro" id="IPR023173">
    <property type="entry name" value="NADPH_Cyt_P450_Rdtase_alpha"/>
</dbReference>
<dbReference type="SUPFAM" id="SSF63380">
    <property type="entry name" value="Riboflavin synthase domain-like"/>
    <property type="match status" value="2"/>
</dbReference>
<keyword evidence="3 12" id="KW-0349">Heme</keyword>